<dbReference type="eggNOG" id="KOG0159">
    <property type="taxonomic scope" value="Eukaryota"/>
</dbReference>
<dbReference type="GO" id="GO:0005506">
    <property type="term" value="F:iron ion binding"/>
    <property type="evidence" value="ECO:0007669"/>
    <property type="project" value="InterPro"/>
</dbReference>
<dbReference type="GO" id="GO:0020037">
    <property type="term" value="F:heme binding"/>
    <property type="evidence" value="ECO:0007669"/>
    <property type="project" value="InterPro"/>
</dbReference>
<dbReference type="Proteomes" id="UP000030762">
    <property type="component" value="Unassembled WGS sequence"/>
</dbReference>
<gene>
    <name evidence="10" type="ORF">SDRG_09991</name>
</gene>
<dbReference type="InterPro" id="IPR017972">
    <property type="entry name" value="Cyt_P450_CS"/>
</dbReference>
<evidence type="ECO:0000256" key="5">
    <source>
        <dbReference type="ARBA" id="ARBA00023002"/>
    </source>
</evidence>
<keyword evidence="6 8" id="KW-0408">Iron</keyword>
<dbReference type="RefSeq" id="XP_008614182.1">
    <property type="nucleotide sequence ID" value="XM_008615960.1"/>
</dbReference>
<dbReference type="OMA" id="EIHLVMI"/>
<dbReference type="InterPro" id="IPR050479">
    <property type="entry name" value="CYP11_CYP27_families"/>
</dbReference>
<dbReference type="PANTHER" id="PTHR24279:SF120">
    <property type="entry name" value="CYTOCHROME P450"/>
    <property type="match status" value="1"/>
</dbReference>
<evidence type="ECO:0000256" key="1">
    <source>
        <dbReference type="ARBA" id="ARBA00001971"/>
    </source>
</evidence>
<protein>
    <recommendedName>
        <fullName evidence="12">Cytochrome P450 oxidoreductase</fullName>
    </recommendedName>
</protein>
<name>T0QC01_SAPDV</name>
<comment type="cofactor">
    <cofactor evidence="1 8">
        <name>heme</name>
        <dbReference type="ChEBI" id="CHEBI:30413"/>
    </cofactor>
</comment>
<dbReference type="VEuPathDB" id="FungiDB:SDRG_09991"/>
<dbReference type="Gene3D" id="1.10.630.10">
    <property type="entry name" value="Cytochrome P450"/>
    <property type="match status" value="1"/>
</dbReference>
<dbReference type="CDD" id="cd11054">
    <property type="entry name" value="CYP24A1-like"/>
    <property type="match status" value="1"/>
</dbReference>
<comment type="similarity">
    <text evidence="2 9">Belongs to the cytochrome P450 family.</text>
</comment>
<evidence type="ECO:0000256" key="9">
    <source>
        <dbReference type="RuleBase" id="RU000461"/>
    </source>
</evidence>
<keyword evidence="5 9" id="KW-0560">Oxidoreductase</keyword>
<dbReference type="SUPFAM" id="SSF48264">
    <property type="entry name" value="Cytochrome P450"/>
    <property type="match status" value="1"/>
</dbReference>
<dbReference type="PRINTS" id="PR00463">
    <property type="entry name" value="EP450I"/>
</dbReference>
<dbReference type="GO" id="GO:0004497">
    <property type="term" value="F:monooxygenase activity"/>
    <property type="evidence" value="ECO:0007669"/>
    <property type="project" value="UniProtKB-KW"/>
</dbReference>
<accession>T0QC01</accession>
<evidence type="ECO:0000256" key="2">
    <source>
        <dbReference type="ARBA" id="ARBA00010617"/>
    </source>
</evidence>
<organism evidence="10 11">
    <name type="scientific">Saprolegnia diclina (strain VS20)</name>
    <dbReference type="NCBI Taxonomy" id="1156394"/>
    <lineage>
        <taxon>Eukaryota</taxon>
        <taxon>Sar</taxon>
        <taxon>Stramenopiles</taxon>
        <taxon>Oomycota</taxon>
        <taxon>Saprolegniomycetes</taxon>
        <taxon>Saprolegniales</taxon>
        <taxon>Saprolegniaceae</taxon>
        <taxon>Saprolegnia</taxon>
    </lineage>
</organism>
<dbReference type="InterPro" id="IPR001128">
    <property type="entry name" value="Cyt_P450"/>
</dbReference>
<dbReference type="PRINTS" id="PR00385">
    <property type="entry name" value="P450"/>
</dbReference>
<dbReference type="Pfam" id="PF00067">
    <property type="entry name" value="p450"/>
    <property type="match status" value="1"/>
</dbReference>
<keyword evidence="4 8" id="KW-0479">Metal-binding</keyword>
<keyword evidence="7 9" id="KW-0503">Monooxygenase</keyword>
<reference evidence="10 11" key="1">
    <citation type="submission" date="2012-04" db="EMBL/GenBank/DDBJ databases">
        <title>The Genome Sequence of Saprolegnia declina VS20.</title>
        <authorList>
            <consortium name="The Broad Institute Genome Sequencing Platform"/>
            <person name="Russ C."/>
            <person name="Nusbaum C."/>
            <person name="Tyler B."/>
            <person name="van West P."/>
            <person name="Dieguez-Uribeondo J."/>
            <person name="de Bruijn I."/>
            <person name="Tripathy S."/>
            <person name="Jiang R."/>
            <person name="Young S.K."/>
            <person name="Zeng Q."/>
            <person name="Gargeya S."/>
            <person name="Fitzgerald M."/>
            <person name="Haas B."/>
            <person name="Abouelleil A."/>
            <person name="Alvarado L."/>
            <person name="Arachchi H.M."/>
            <person name="Berlin A."/>
            <person name="Chapman S.B."/>
            <person name="Goldberg J."/>
            <person name="Griggs A."/>
            <person name="Gujja S."/>
            <person name="Hansen M."/>
            <person name="Howarth C."/>
            <person name="Imamovic A."/>
            <person name="Larimer J."/>
            <person name="McCowen C."/>
            <person name="Montmayeur A."/>
            <person name="Murphy C."/>
            <person name="Neiman D."/>
            <person name="Pearson M."/>
            <person name="Priest M."/>
            <person name="Roberts A."/>
            <person name="Saif S."/>
            <person name="Shea T."/>
            <person name="Sisk P."/>
            <person name="Sykes S."/>
            <person name="Wortman J."/>
            <person name="Nusbaum C."/>
            <person name="Birren B."/>
        </authorList>
    </citation>
    <scope>NUCLEOTIDE SEQUENCE [LARGE SCALE GENOMIC DNA]</scope>
    <source>
        <strain evidence="10 11">VS20</strain>
    </source>
</reference>
<evidence type="ECO:0000256" key="6">
    <source>
        <dbReference type="ARBA" id="ARBA00023004"/>
    </source>
</evidence>
<dbReference type="EMBL" id="JH767164">
    <property type="protein sequence ID" value="EQC32241.1"/>
    <property type="molecule type" value="Genomic_DNA"/>
</dbReference>
<keyword evidence="11" id="KW-1185">Reference proteome</keyword>
<keyword evidence="3 8" id="KW-0349">Heme</keyword>
<dbReference type="InterPro" id="IPR036396">
    <property type="entry name" value="Cyt_P450_sf"/>
</dbReference>
<dbReference type="InterPro" id="IPR002401">
    <property type="entry name" value="Cyt_P450_E_grp-I"/>
</dbReference>
<dbReference type="OrthoDB" id="71115at2759"/>
<dbReference type="PANTHER" id="PTHR24279">
    <property type="entry name" value="CYTOCHROME P450"/>
    <property type="match status" value="1"/>
</dbReference>
<evidence type="ECO:0000256" key="8">
    <source>
        <dbReference type="PIRSR" id="PIRSR602401-1"/>
    </source>
</evidence>
<dbReference type="GO" id="GO:0016705">
    <property type="term" value="F:oxidoreductase activity, acting on paired donors, with incorporation or reduction of molecular oxygen"/>
    <property type="evidence" value="ECO:0007669"/>
    <property type="project" value="InterPro"/>
</dbReference>
<dbReference type="AlphaFoldDB" id="T0QC01"/>
<evidence type="ECO:0000313" key="10">
    <source>
        <dbReference type="EMBL" id="EQC32241.1"/>
    </source>
</evidence>
<dbReference type="InParanoid" id="T0QC01"/>
<evidence type="ECO:0000256" key="7">
    <source>
        <dbReference type="ARBA" id="ARBA00023033"/>
    </source>
</evidence>
<dbReference type="GeneID" id="19950718"/>
<proteinExistence type="inferred from homology"/>
<dbReference type="STRING" id="1156394.T0QC01"/>
<sequence length="506" mass="57156">MLRTRLKSTLAAVATAAEASPSLRDVPVAPEWGFGPLRCSFAHFASNNGFRFLFERIHALHASLGPILRVRFLPFQRYTVSISDPDAVALIYRHEGAMPERQLFAFWQLYRDESRWPLGLTNTNEYAEWKRFRLGMSAHVLQPHNMSAWLPRLDAVARDVASRVHDEARASSSGDVPMTLTTKAFALEAVSSIVFGKRMGCLSPNHLTPVSSTAEALIRAVDGFFETSQQLLSVPPEAPRIVYKLLPAYKEHVAHADVIFGLGHDLMREKIASHEVSEPDLLTLFLQRPELTERDAIAQALDVLFAGVDTTSIALLWALYCLATSPNSHEIQRKMRAEVEDALDGSTEFDAVGLEKLSYIRAVIKETLRLYPVATPNQRFLSQDMTLLGYDLPRGTNVLMATYSMSRDPTVFDEPESFVPDRWLERDRKSPMRRKHEAYSTLPFGMGARSCVGRRLAETEMYLFLAHLVRCVEIQWVPDETHPQAVLKTMLVPDKPLTFRFQPWTS</sequence>
<evidence type="ECO:0000313" key="11">
    <source>
        <dbReference type="Proteomes" id="UP000030762"/>
    </source>
</evidence>
<dbReference type="PROSITE" id="PS00086">
    <property type="entry name" value="CYTOCHROME_P450"/>
    <property type="match status" value="1"/>
</dbReference>
<evidence type="ECO:0008006" key="12">
    <source>
        <dbReference type="Google" id="ProtNLM"/>
    </source>
</evidence>
<feature type="binding site" description="axial binding residue" evidence="8">
    <location>
        <position position="451"/>
    </location>
    <ligand>
        <name>heme</name>
        <dbReference type="ChEBI" id="CHEBI:30413"/>
    </ligand>
    <ligandPart>
        <name>Fe</name>
        <dbReference type="ChEBI" id="CHEBI:18248"/>
    </ligandPart>
</feature>
<evidence type="ECO:0000256" key="4">
    <source>
        <dbReference type="ARBA" id="ARBA00022723"/>
    </source>
</evidence>
<evidence type="ECO:0000256" key="3">
    <source>
        <dbReference type="ARBA" id="ARBA00022617"/>
    </source>
</evidence>